<sequence>MTHLQRAYIFDIDGVLADCSHRLHFIQQEPKDWKRFYENSDKDEVILSNKNTLRLLRNALHGYQTRGILFVTGRSEAYRELTMNWLKKKVWGCFGNFYDDMLFMRKDGDFRPDWEVKKEIYENEIKCQYEILGVFEDRTRVVQMWRSLGLTCYQVCEGNY</sequence>
<dbReference type="InterPro" id="IPR056782">
    <property type="entry name" value="HAD_PNKP"/>
</dbReference>
<protein>
    <recommendedName>
        <fullName evidence="1">Polynucleotide kinase PNKP phosphatase domain-containing protein</fullName>
    </recommendedName>
</protein>
<feature type="domain" description="Polynucleotide kinase PNKP phosphatase" evidence="1">
    <location>
        <begin position="6"/>
        <end position="160"/>
    </location>
</feature>
<dbReference type="InterPro" id="IPR036412">
    <property type="entry name" value="HAD-like_sf"/>
</dbReference>
<accession>A0A8S5PD01</accession>
<reference evidence="2" key="1">
    <citation type="journal article" date="2021" name="Proc. Natl. Acad. Sci. U.S.A.">
        <title>A Catalog of Tens of Thousands of Viruses from Human Metagenomes Reveals Hidden Associations with Chronic Diseases.</title>
        <authorList>
            <person name="Tisza M.J."/>
            <person name="Buck C.B."/>
        </authorList>
    </citation>
    <scope>NUCLEOTIDE SEQUENCE</scope>
    <source>
        <strain evidence="2">CtmpG14</strain>
    </source>
</reference>
<dbReference type="InterPro" id="IPR023214">
    <property type="entry name" value="HAD_sf"/>
</dbReference>
<proteinExistence type="predicted"/>
<organism evidence="2">
    <name type="scientific">Siphoviridae sp. ctmpG14</name>
    <dbReference type="NCBI Taxonomy" id="2825654"/>
    <lineage>
        <taxon>Viruses</taxon>
        <taxon>Duplodnaviria</taxon>
        <taxon>Heunggongvirae</taxon>
        <taxon>Uroviricota</taxon>
        <taxon>Caudoviricetes</taxon>
    </lineage>
</organism>
<dbReference type="Gene3D" id="3.40.50.1000">
    <property type="entry name" value="HAD superfamily/HAD-like"/>
    <property type="match status" value="1"/>
</dbReference>
<evidence type="ECO:0000313" key="2">
    <source>
        <dbReference type="EMBL" id="DAE04092.1"/>
    </source>
</evidence>
<dbReference type="EMBL" id="BK015384">
    <property type="protein sequence ID" value="DAE04092.1"/>
    <property type="molecule type" value="Genomic_DNA"/>
</dbReference>
<dbReference type="SUPFAM" id="SSF56784">
    <property type="entry name" value="HAD-like"/>
    <property type="match status" value="1"/>
</dbReference>
<name>A0A8S5PD01_9CAUD</name>
<dbReference type="Pfam" id="PF25109">
    <property type="entry name" value="HAD_PNKP"/>
    <property type="match status" value="1"/>
</dbReference>
<evidence type="ECO:0000259" key="1">
    <source>
        <dbReference type="Pfam" id="PF25109"/>
    </source>
</evidence>